<evidence type="ECO:0000313" key="2">
    <source>
        <dbReference type="Proteomes" id="UP000305887"/>
    </source>
</evidence>
<reference evidence="1 2" key="1">
    <citation type="submission" date="2019-06" db="EMBL/GenBank/DDBJ databases">
        <title>YIM 131921 draft genome.</title>
        <authorList>
            <person name="Jiang L."/>
        </authorList>
    </citation>
    <scope>NUCLEOTIDE SEQUENCE [LARGE SCALE GENOMIC DNA]</scope>
    <source>
        <strain evidence="1 2">YIM 131921</strain>
    </source>
</reference>
<comment type="caution">
    <text evidence="1">The sequence shown here is derived from an EMBL/GenBank/DDBJ whole genome shotgun (WGS) entry which is preliminary data.</text>
</comment>
<dbReference type="AlphaFoldDB" id="A0A5C4MX68"/>
<dbReference type="EMBL" id="VDFU01000012">
    <property type="protein sequence ID" value="TNC49318.1"/>
    <property type="molecule type" value="Genomic_DNA"/>
</dbReference>
<organism evidence="1 2">
    <name type="scientific">Rubellimicrobium rubrum</name>
    <dbReference type="NCBI Taxonomy" id="2585369"/>
    <lineage>
        <taxon>Bacteria</taxon>
        <taxon>Pseudomonadati</taxon>
        <taxon>Pseudomonadota</taxon>
        <taxon>Alphaproteobacteria</taxon>
        <taxon>Rhodobacterales</taxon>
        <taxon>Roseobacteraceae</taxon>
        <taxon>Rubellimicrobium</taxon>
    </lineage>
</organism>
<sequence length="281" mass="32677">MENYIGFYWTLPVPWRGFTSLPTDPDKAAQKSRTIRYQCMKIRRWVHDHGGDLIGEKVIIERSPDRVTERVGNALERQLERCREQNARLVLVGFWKAYGWREHQLLVDKVQGHRDCVILDPDPLYSAEFSFKPVEHFRKWRDKEMLHVEGKDERINRIIRAIRERNSRYPSHMALADALNREAAALEAQGLDASHLRTPPGKSWTSDNLRKFRNRVERVTQILQERIDLYSSWDELADALNKEGDVIEAAGFDASHLRTPSGRHWMVSILIGFLTAVGLLP</sequence>
<name>A0A5C4MX68_9RHOB</name>
<dbReference type="RefSeq" id="WP_139076865.1">
    <property type="nucleotide sequence ID" value="NZ_VDFU01000012.1"/>
</dbReference>
<dbReference type="Proteomes" id="UP000305887">
    <property type="component" value="Unassembled WGS sequence"/>
</dbReference>
<evidence type="ECO:0000313" key="1">
    <source>
        <dbReference type="EMBL" id="TNC49318.1"/>
    </source>
</evidence>
<dbReference type="OrthoDB" id="7990239at2"/>
<keyword evidence="2" id="KW-1185">Reference proteome</keyword>
<gene>
    <name evidence="1" type="ORF">FHG66_11330</name>
</gene>
<protein>
    <submittedName>
        <fullName evidence="1">Uncharacterized protein</fullName>
    </submittedName>
</protein>
<proteinExistence type="predicted"/>
<accession>A0A5C4MX68</accession>